<dbReference type="GO" id="GO:0016491">
    <property type="term" value="F:oxidoreductase activity"/>
    <property type="evidence" value="ECO:0007669"/>
    <property type="project" value="InterPro"/>
</dbReference>
<keyword evidence="3" id="KW-1185">Reference proteome</keyword>
<accession>A0A1B8GCW0</accession>
<sequence>MSAPKSIGIIIGSTRAARIGPHVAGIVKSIVEGGAASSSPAPTFTLIDLKDFNLPVFDEALLPAMVPAYGEFKHQHSKDWTNEIQKYDGYILVSPEYNYGIPGGVKNAIDFLYHAWIGKPVLVVTYGIFGGSASSDALVKTLEGMKLQVAETKPQLSFPERDENNRNMSPGLMSAMTGELHETAKEAWSNGESKDLILKGYGELVTKLEAKKDTEEK</sequence>
<dbReference type="InterPro" id="IPR050712">
    <property type="entry name" value="NAD(P)H-dep_reductase"/>
</dbReference>
<dbReference type="GO" id="GO:0010181">
    <property type="term" value="F:FMN binding"/>
    <property type="evidence" value="ECO:0007669"/>
    <property type="project" value="TreeGrafter"/>
</dbReference>
<dbReference type="EMBL" id="KV460251">
    <property type="protein sequence ID" value="OBT93671.1"/>
    <property type="molecule type" value="Genomic_DNA"/>
</dbReference>
<evidence type="ECO:0000259" key="1">
    <source>
        <dbReference type="Pfam" id="PF03358"/>
    </source>
</evidence>
<dbReference type="GeneID" id="28841437"/>
<dbReference type="AlphaFoldDB" id="A0A1B8GCW0"/>
<dbReference type="InterPro" id="IPR029039">
    <property type="entry name" value="Flavoprotein-like_sf"/>
</dbReference>
<organism evidence="2 3">
    <name type="scientific">Pseudogymnoascus verrucosus</name>
    <dbReference type="NCBI Taxonomy" id="342668"/>
    <lineage>
        <taxon>Eukaryota</taxon>
        <taxon>Fungi</taxon>
        <taxon>Dikarya</taxon>
        <taxon>Ascomycota</taxon>
        <taxon>Pezizomycotina</taxon>
        <taxon>Leotiomycetes</taxon>
        <taxon>Thelebolales</taxon>
        <taxon>Thelebolaceae</taxon>
        <taxon>Pseudogymnoascus</taxon>
    </lineage>
</organism>
<feature type="domain" description="NADPH-dependent FMN reductase-like" evidence="1">
    <location>
        <begin position="7"/>
        <end position="151"/>
    </location>
</feature>
<dbReference type="GO" id="GO:0005829">
    <property type="term" value="C:cytosol"/>
    <property type="evidence" value="ECO:0007669"/>
    <property type="project" value="TreeGrafter"/>
</dbReference>
<dbReference type="Proteomes" id="UP000091956">
    <property type="component" value="Unassembled WGS sequence"/>
</dbReference>
<dbReference type="Pfam" id="PF03358">
    <property type="entry name" value="FMN_red"/>
    <property type="match status" value="1"/>
</dbReference>
<gene>
    <name evidence="2" type="ORF">VE01_08051</name>
</gene>
<dbReference type="RefSeq" id="XP_018127404.1">
    <property type="nucleotide sequence ID" value="XM_018277479.1"/>
</dbReference>
<dbReference type="OrthoDB" id="68575at2759"/>
<evidence type="ECO:0000313" key="3">
    <source>
        <dbReference type="Proteomes" id="UP000091956"/>
    </source>
</evidence>
<reference evidence="3" key="2">
    <citation type="journal article" date="2018" name="Nat. Commun.">
        <title>Extreme sensitivity to ultraviolet light in the fungal pathogen causing white-nose syndrome of bats.</title>
        <authorList>
            <person name="Palmer J.M."/>
            <person name="Drees K.P."/>
            <person name="Foster J.T."/>
            <person name="Lindner D.L."/>
        </authorList>
    </citation>
    <scope>NUCLEOTIDE SEQUENCE [LARGE SCALE GENOMIC DNA]</scope>
    <source>
        <strain evidence="3">UAMH 10579</strain>
    </source>
</reference>
<dbReference type="InterPro" id="IPR005025">
    <property type="entry name" value="FMN_Rdtase-like_dom"/>
</dbReference>
<dbReference type="SUPFAM" id="SSF52218">
    <property type="entry name" value="Flavoproteins"/>
    <property type="match status" value="1"/>
</dbReference>
<name>A0A1B8GCW0_9PEZI</name>
<dbReference type="STRING" id="342668.A0A1B8GCW0"/>
<proteinExistence type="predicted"/>
<dbReference type="PANTHER" id="PTHR30543">
    <property type="entry name" value="CHROMATE REDUCTASE"/>
    <property type="match status" value="1"/>
</dbReference>
<reference evidence="2 3" key="1">
    <citation type="submission" date="2016-03" db="EMBL/GenBank/DDBJ databases">
        <title>Comparative genomics of Pseudogymnoascus destructans, the fungus causing white-nose syndrome of bats.</title>
        <authorList>
            <person name="Palmer J.M."/>
            <person name="Drees K.P."/>
            <person name="Foster J.T."/>
            <person name="Lindner D.L."/>
        </authorList>
    </citation>
    <scope>NUCLEOTIDE SEQUENCE [LARGE SCALE GENOMIC DNA]</scope>
    <source>
        <strain evidence="2 3">UAMH 10579</strain>
    </source>
</reference>
<evidence type="ECO:0000313" key="2">
    <source>
        <dbReference type="EMBL" id="OBT93671.1"/>
    </source>
</evidence>
<dbReference type="PANTHER" id="PTHR30543:SF21">
    <property type="entry name" value="NAD(P)H-DEPENDENT FMN REDUCTASE LOT6"/>
    <property type="match status" value="1"/>
</dbReference>
<protein>
    <recommendedName>
        <fullName evidence="1">NADPH-dependent FMN reductase-like domain-containing protein</fullName>
    </recommendedName>
</protein>
<dbReference type="Gene3D" id="3.40.50.360">
    <property type="match status" value="1"/>
</dbReference>